<proteinExistence type="predicted"/>
<dbReference type="AlphaFoldDB" id="A0A9N7UCD3"/>
<reference evidence="2" key="1">
    <citation type="submission" date="2020-03" db="EMBL/GenBank/DDBJ databases">
        <authorList>
            <person name="Weist P."/>
        </authorList>
    </citation>
    <scope>NUCLEOTIDE SEQUENCE</scope>
</reference>
<dbReference type="EMBL" id="CADEAL010000989">
    <property type="protein sequence ID" value="CAB1427679.1"/>
    <property type="molecule type" value="Genomic_DNA"/>
</dbReference>
<evidence type="ECO:0000256" key="1">
    <source>
        <dbReference type="SAM" id="MobiDB-lite"/>
    </source>
</evidence>
<name>A0A9N7UCD3_PLEPL</name>
<evidence type="ECO:0000313" key="3">
    <source>
        <dbReference type="Proteomes" id="UP001153269"/>
    </source>
</evidence>
<feature type="region of interest" description="Disordered" evidence="1">
    <location>
        <begin position="136"/>
        <end position="156"/>
    </location>
</feature>
<evidence type="ECO:0000313" key="2">
    <source>
        <dbReference type="EMBL" id="CAB1427679.1"/>
    </source>
</evidence>
<comment type="caution">
    <text evidence="2">The sequence shown here is derived from an EMBL/GenBank/DDBJ whole genome shotgun (WGS) entry which is preliminary data.</text>
</comment>
<sequence>MGQLSLSQWFRTCWHTQYFGTQVGEALEQEHSERMRNSAPEKAGRQASLLEETATTEHMTGAPSQLFLLWRSAPSLAHTQGPRAGYHPAVIGETGLAQPRRRSEEDGRVGGEMEEEEEEGAARPCVTNRHKICSGCTVKSSSDWSGLTAPAEVGSV</sequence>
<organism evidence="2 3">
    <name type="scientific">Pleuronectes platessa</name>
    <name type="common">European plaice</name>
    <dbReference type="NCBI Taxonomy" id="8262"/>
    <lineage>
        <taxon>Eukaryota</taxon>
        <taxon>Metazoa</taxon>
        <taxon>Chordata</taxon>
        <taxon>Craniata</taxon>
        <taxon>Vertebrata</taxon>
        <taxon>Euteleostomi</taxon>
        <taxon>Actinopterygii</taxon>
        <taxon>Neopterygii</taxon>
        <taxon>Teleostei</taxon>
        <taxon>Neoteleostei</taxon>
        <taxon>Acanthomorphata</taxon>
        <taxon>Carangaria</taxon>
        <taxon>Pleuronectiformes</taxon>
        <taxon>Pleuronectoidei</taxon>
        <taxon>Pleuronectidae</taxon>
        <taxon>Pleuronectes</taxon>
    </lineage>
</organism>
<feature type="compositionally biased region" description="Basic and acidic residues" evidence="1">
    <location>
        <begin position="101"/>
        <end position="111"/>
    </location>
</feature>
<protein>
    <submittedName>
        <fullName evidence="2">Uncharacterized protein</fullName>
    </submittedName>
</protein>
<gene>
    <name evidence="2" type="ORF">PLEPLA_LOCUS15620</name>
</gene>
<keyword evidence="3" id="KW-1185">Reference proteome</keyword>
<feature type="region of interest" description="Disordered" evidence="1">
    <location>
        <begin position="79"/>
        <end position="123"/>
    </location>
</feature>
<accession>A0A9N7UCD3</accession>
<dbReference type="Proteomes" id="UP001153269">
    <property type="component" value="Unassembled WGS sequence"/>
</dbReference>